<feature type="region of interest" description="Disordered" evidence="2">
    <location>
        <begin position="524"/>
        <end position="578"/>
    </location>
</feature>
<feature type="coiled-coil region" evidence="1">
    <location>
        <begin position="250"/>
        <end position="316"/>
    </location>
</feature>
<evidence type="ECO:0000313" key="3">
    <source>
        <dbReference type="Proteomes" id="UP000504615"/>
    </source>
</evidence>
<reference evidence="4" key="1">
    <citation type="submission" date="2025-08" db="UniProtKB">
        <authorList>
            <consortium name="RefSeq"/>
        </authorList>
    </citation>
    <scope>IDENTIFICATION</scope>
</reference>
<organism evidence="3 4">
    <name type="scientific">Pogonomyrmex barbatus</name>
    <name type="common">red harvester ant</name>
    <dbReference type="NCBI Taxonomy" id="144034"/>
    <lineage>
        <taxon>Eukaryota</taxon>
        <taxon>Metazoa</taxon>
        <taxon>Ecdysozoa</taxon>
        <taxon>Arthropoda</taxon>
        <taxon>Hexapoda</taxon>
        <taxon>Insecta</taxon>
        <taxon>Pterygota</taxon>
        <taxon>Neoptera</taxon>
        <taxon>Endopterygota</taxon>
        <taxon>Hymenoptera</taxon>
        <taxon>Apocrita</taxon>
        <taxon>Aculeata</taxon>
        <taxon>Formicoidea</taxon>
        <taxon>Formicidae</taxon>
        <taxon>Myrmicinae</taxon>
        <taxon>Pogonomyrmex</taxon>
    </lineage>
</organism>
<dbReference type="Proteomes" id="UP000504615">
    <property type="component" value="Unplaced"/>
</dbReference>
<accession>A0A6I9VXB3</accession>
<dbReference type="OrthoDB" id="8193820at2759"/>
<feature type="region of interest" description="Disordered" evidence="2">
    <location>
        <begin position="77"/>
        <end position="96"/>
    </location>
</feature>
<feature type="region of interest" description="Disordered" evidence="2">
    <location>
        <begin position="1"/>
        <end position="48"/>
    </location>
</feature>
<protein>
    <submittedName>
        <fullName evidence="4">Leucine-rich repeat-containing protein DDB_G0290503 isoform X1</fullName>
    </submittedName>
</protein>
<dbReference type="GeneID" id="105424418"/>
<dbReference type="AlphaFoldDB" id="A0A6I9VXB3"/>
<evidence type="ECO:0000313" key="4">
    <source>
        <dbReference type="RefSeq" id="XP_011632942.1"/>
    </source>
</evidence>
<feature type="compositionally biased region" description="Polar residues" evidence="2">
    <location>
        <begin position="1"/>
        <end position="16"/>
    </location>
</feature>
<sequence>MPSNQRDVMSKMSKTTPKCEATTVKTKSSGSQQTSKTHNVEHKHVTTTPSKEVLLLGQDHIVEITVSSKKVKDQKHISPTVSFSPGQKIEKKKSTTVENKNWGDTFRQQNLLYMAKQSSKRTEDREIKRNVNIKKPQRNIVKHPVKSEEKHSKTSCCSSVLVRDCAVQCSEIFYNNNIAEFNPVYMLHLIKQLKELVNKKDKRTCEIFTEMEQILQKLPNLESKLEPSLISLTESCKKMKAMCESFILEREKLQSEISNRDERLKEADQKYIALTRQFEEAICKKNVTMSELRQQIENNERTIVNLKADLDKQIEIAEKNYIDNKYLTMEIHKLSELSSYKDMLSTDYRRTIKELQNQMAEQLKIVNEVCLKLKAGGASPQISLVNIGHACSSPTSSLSDKSWHDLLDISSVNPQEQTLKKDMPVREFELVSLLDGESSCTIMPDQKVTNDNGTIMQNNNENNIVSSQNVNDTIAKKSVRHSKKNHDKENDKMKKFTTLKERKNNAKNSFHLNASKVFENMSTKSTVSDVRKQNDMQYRKPVNIPSPLRDCPHPDWSDSSLPSISTTSNLDMVPSNNV</sequence>
<dbReference type="KEGG" id="pbar:105424418"/>
<keyword evidence="1" id="KW-0175">Coiled coil</keyword>
<feature type="compositionally biased region" description="Low complexity" evidence="2">
    <location>
        <begin position="557"/>
        <end position="568"/>
    </location>
</feature>
<feature type="compositionally biased region" description="Basic and acidic residues" evidence="2">
    <location>
        <begin position="529"/>
        <end position="538"/>
    </location>
</feature>
<dbReference type="RefSeq" id="XP_011632942.1">
    <property type="nucleotide sequence ID" value="XM_011634640.2"/>
</dbReference>
<proteinExistence type="predicted"/>
<keyword evidence="3" id="KW-1185">Reference proteome</keyword>
<evidence type="ECO:0000256" key="2">
    <source>
        <dbReference type="SAM" id="MobiDB-lite"/>
    </source>
</evidence>
<feature type="compositionally biased region" description="Low complexity" evidence="2">
    <location>
        <begin position="22"/>
        <end position="37"/>
    </location>
</feature>
<evidence type="ECO:0000256" key="1">
    <source>
        <dbReference type="SAM" id="Coils"/>
    </source>
</evidence>
<gene>
    <name evidence="4" type="primary">LOC105424418</name>
</gene>
<name>A0A6I9VXB3_9HYME</name>